<dbReference type="GO" id="GO:0031573">
    <property type="term" value="P:mitotic intra-S DNA damage checkpoint signaling"/>
    <property type="evidence" value="ECO:0007669"/>
    <property type="project" value="TreeGrafter"/>
</dbReference>
<comment type="caution">
    <text evidence="15">The sequence shown here is derived from an EMBL/GenBank/DDBJ whole genome shotgun (WGS) entry which is preliminary data.</text>
</comment>
<keyword evidence="8" id="KW-0378">Hydrolase</keyword>
<accession>A0A8J2L5V8</accession>
<dbReference type="PANTHER" id="PTHR21077">
    <property type="entry name" value="EME1 PROTEIN"/>
    <property type="match status" value="1"/>
</dbReference>
<proteinExistence type="inferred from homology"/>
<evidence type="ECO:0000256" key="1">
    <source>
        <dbReference type="ARBA" id="ARBA00001946"/>
    </source>
</evidence>
<evidence type="ECO:0000256" key="4">
    <source>
        <dbReference type="ARBA" id="ARBA00022722"/>
    </source>
</evidence>
<dbReference type="InterPro" id="IPR033310">
    <property type="entry name" value="Mms4/EME1/EME2"/>
</dbReference>
<evidence type="ECO:0000256" key="7">
    <source>
        <dbReference type="ARBA" id="ARBA00022763"/>
    </source>
</evidence>
<keyword evidence="5" id="KW-0479">Metal-binding</keyword>
<keyword evidence="13" id="KW-0469">Meiosis</keyword>
<dbReference type="GO" id="GO:0006302">
    <property type="term" value="P:double-strand break repair"/>
    <property type="evidence" value="ECO:0007669"/>
    <property type="project" value="TreeGrafter"/>
</dbReference>
<keyword evidence="6" id="KW-0255">Endonuclease</keyword>
<evidence type="ECO:0000256" key="8">
    <source>
        <dbReference type="ARBA" id="ARBA00022801"/>
    </source>
</evidence>
<keyword evidence="10" id="KW-0233">DNA recombination</keyword>
<keyword evidence="11" id="KW-0234">DNA repair</keyword>
<dbReference type="GO" id="GO:0031297">
    <property type="term" value="P:replication fork processing"/>
    <property type="evidence" value="ECO:0007669"/>
    <property type="project" value="TreeGrafter"/>
</dbReference>
<dbReference type="GO" id="GO:0005634">
    <property type="term" value="C:nucleus"/>
    <property type="evidence" value="ECO:0007669"/>
    <property type="project" value="UniProtKB-SubCell"/>
</dbReference>
<feature type="region of interest" description="Disordered" evidence="14">
    <location>
        <begin position="32"/>
        <end position="57"/>
    </location>
</feature>
<keyword evidence="12" id="KW-0539">Nucleus</keyword>
<keyword evidence="7" id="KW-0227">DNA damage</keyword>
<reference evidence="15" key="1">
    <citation type="submission" date="2021-06" db="EMBL/GenBank/DDBJ databases">
        <authorList>
            <person name="Hodson N. C."/>
            <person name="Mongue J. A."/>
            <person name="Jaron S. K."/>
        </authorList>
    </citation>
    <scope>NUCLEOTIDE SEQUENCE</scope>
</reference>
<gene>
    <name evidence="15" type="ORF">AFUS01_LOCUS35777</name>
</gene>
<dbReference type="EMBL" id="CAJVCH010537177">
    <property type="protein sequence ID" value="CAG7825678.1"/>
    <property type="molecule type" value="Genomic_DNA"/>
</dbReference>
<evidence type="ECO:0000256" key="10">
    <source>
        <dbReference type="ARBA" id="ARBA00023172"/>
    </source>
</evidence>
<evidence type="ECO:0000256" key="9">
    <source>
        <dbReference type="ARBA" id="ARBA00022842"/>
    </source>
</evidence>
<evidence type="ECO:0000256" key="12">
    <source>
        <dbReference type="ARBA" id="ARBA00023242"/>
    </source>
</evidence>
<comment type="similarity">
    <text evidence="3">Belongs to the EME1/MMS4 family.</text>
</comment>
<dbReference type="GO" id="GO:0000712">
    <property type="term" value="P:resolution of meiotic recombination intermediates"/>
    <property type="evidence" value="ECO:0007669"/>
    <property type="project" value="TreeGrafter"/>
</dbReference>
<keyword evidence="9" id="KW-0460">Magnesium</keyword>
<dbReference type="FunFam" id="1.10.150.670:FF:000002">
    <property type="entry name" value="Crossover junction endonuclease EME1"/>
    <property type="match status" value="1"/>
</dbReference>
<evidence type="ECO:0000256" key="13">
    <source>
        <dbReference type="ARBA" id="ARBA00023254"/>
    </source>
</evidence>
<evidence type="ECO:0000256" key="6">
    <source>
        <dbReference type="ARBA" id="ARBA00022759"/>
    </source>
</evidence>
<evidence type="ECO:0000256" key="11">
    <source>
        <dbReference type="ARBA" id="ARBA00023204"/>
    </source>
</evidence>
<dbReference type="Proteomes" id="UP000708208">
    <property type="component" value="Unassembled WGS sequence"/>
</dbReference>
<keyword evidence="4" id="KW-0540">Nuclease</keyword>
<dbReference type="GO" id="GO:0048476">
    <property type="term" value="C:Holliday junction resolvase complex"/>
    <property type="evidence" value="ECO:0007669"/>
    <property type="project" value="InterPro"/>
</dbReference>
<dbReference type="AlphaFoldDB" id="A0A8J2L5V8"/>
<evidence type="ECO:0000256" key="14">
    <source>
        <dbReference type="SAM" id="MobiDB-lite"/>
    </source>
</evidence>
<sequence length="409" mass="46504">MTSKVKLPRKILSEEEKTGKVKIPRKVLSEEEKAGTIKAPRKRLTEEEKAAKKAEQELDKALKKSVQEAKRNEAPNNAFKFMTILLPEALVSKYDGLPALLIASDVKSVSVPNPLLDNLVVFRRDVIRRNIGDNFQIHEVVNSSEEDNLILVMYPDEYIPKVSAQVVGTGSSLIDYVRELQALLEGKKLTLFFMELDKYFRKLKKNTQQDFRNRVLNDDYDDLLQNQPTRRKKNHQDLPVVSQQEFSSAMVELQIATHINFRVVKDVQELGVHFIHYAKAIAVAPFKRQKLQDGLDWFAFSNSGNIKVDKEGNGLKTLWIDQLMQFNTVGIDTAQAIAAKYPSPVSLVEAYHRCTTIAEGLELLKDIPVRMGIGPLARTRKVGPEISKRVYRFFTCTSGERSLSRSHDH</sequence>
<evidence type="ECO:0000313" key="15">
    <source>
        <dbReference type="EMBL" id="CAG7825678.1"/>
    </source>
</evidence>
<dbReference type="OrthoDB" id="343092at2759"/>
<name>A0A8J2L5V8_9HEXA</name>
<evidence type="ECO:0000256" key="5">
    <source>
        <dbReference type="ARBA" id="ARBA00022723"/>
    </source>
</evidence>
<comment type="subcellular location">
    <subcellularLocation>
        <location evidence="2">Nucleus</location>
    </subcellularLocation>
</comment>
<dbReference type="GO" id="GO:0008821">
    <property type="term" value="F:crossover junction DNA endonuclease activity"/>
    <property type="evidence" value="ECO:0007669"/>
    <property type="project" value="TreeGrafter"/>
</dbReference>
<feature type="compositionally biased region" description="Basic and acidic residues" evidence="14">
    <location>
        <begin position="43"/>
        <end position="57"/>
    </location>
</feature>
<dbReference type="Pfam" id="PF21292">
    <property type="entry name" value="EME1-MUS81_C"/>
    <property type="match status" value="1"/>
</dbReference>
<comment type="cofactor">
    <cofactor evidence="1">
        <name>Mg(2+)</name>
        <dbReference type="ChEBI" id="CHEBI:18420"/>
    </cofactor>
</comment>
<evidence type="ECO:0000313" key="16">
    <source>
        <dbReference type="Proteomes" id="UP000708208"/>
    </source>
</evidence>
<evidence type="ECO:0000256" key="2">
    <source>
        <dbReference type="ARBA" id="ARBA00004123"/>
    </source>
</evidence>
<evidence type="ECO:0008006" key="17">
    <source>
        <dbReference type="Google" id="ProtNLM"/>
    </source>
</evidence>
<evidence type="ECO:0000256" key="3">
    <source>
        <dbReference type="ARBA" id="ARBA00005313"/>
    </source>
</evidence>
<protein>
    <recommendedName>
        <fullName evidence="17">ERCC4 domain-containing protein</fullName>
    </recommendedName>
</protein>
<keyword evidence="16" id="KW-1185">Reference proteome</keyword>
<dbReference type="GO" id="GO:0046872">
    <property type="term" value="F:metal ion binding"/>
    <property type="evidence" value="ECO:0007669"/>
    <property type="project" value="UniProtKB-KW"/>
</dbReference>
<dbReference type="PANTHER" id="PTHR21077:SF5">
    <property type="entry name" value="CROSSOVER JUNCTION ENDONUCLEASE MMS4"/>
    <property type="match status" value="1"/>
</dbReference>
<organism evidence="15 16">
    <name type="scientific">Allacma fusca</name>
    <dbReference type="NCBI Taxonomy" id="39272"/>
    <lineage>
        <taxon>Eukaryota</taxon>
        <taxon>Metazoa</taxon>
        <taxon>Ecdysozoa</taxon>
        <taxon>Arthropoda</taxon>
        <taxon>Hexapoda</taxon>
        <taxon>Collembola</taxon>
        <taxon>Symphypleona</taxon>
        <taxon>Sminthuridae</taxon>
        <taxon>Allacma</taxon>
    </lineage>
</organism>